<dbReference type="InterPro" id="IPR005162">
    <property type="entry name" value="Retrotrans_gag_dom"/>
</dbReference>
<name>B8ASK1_ORYSI</name>
<evidence type="ECO:0000256" key="1">
    <source>
        <dbReference type="SAM" id="MobiDB-lite"/>
    </source>
</evidence>
<dbReference type="Proteomes" id="UP000007015">
    <property type="component" value="Chromosome 4"/>
</dbReference>
<protein>
    <recommendedName>
        <fullName evidence="2">Retrotransposon gag domain-containing protein</fullName>
    </recommendedName>
</protein>
<dbReference type="HOGENOM" id="CLU_819866_0_0_1"/>
<organism evidence="3 4">
    <name type="scientific">Oryza sativa subsp. indica</name>
    <name type="common">Rice</name>
    <dbReference type="NCBI Taxonomy" id="39946"/>
    <lineage>
        <taxon>Eukaryota</taxon>
        <taxon>Viridiplantae</taxon>
        <taxon>Streptophyta</taxon>
        <taxon>Embryophyta</taxon>
        <taxon>Tracheophyta</taxon>
        <taxon>Spermatophyta</taxon>
        <taxon>Magnoliopsida</taxon>
        <taxon>Liliopsida</taxon>
        <taxon>Poales</taxon>
        <taxon>Poaceae</taxon>
        <taxon>BOP clade</taxon>
        <taxon>Oryzoideae</taxon>
        <taxon>Oryzeae</taxon>
        <taxon>Oryzinae</taxon>
        <taxon>Oryza</taxon>
        <taxon>Oryza sativa</taxon>
    </lineage>
</organism>
<dbReference type="Pfam" id="PF03732">
    <property type="entry name" value="Retrotrans_gag"/>
    <property type="match status" value="1"/>
</dbReference>
<reference evidence="3 4" key="1">
    <citation type="journal article" date="2005" name="PLoS Biol.">
        <title>The genomes of Oryza sativa: a history of duplications.</title>
        <authorList>
            <person name="Yu J."/>
            <person name="Wang J."/>
            <person name="Lin W."/>
            <person name="Li S."/>
            <person name="Li H."/>
            <person name="Zhou J."/>
            <person name="Ni P."/>
            <person name="Dong W."/>
            <person name="Hu S."/>
            <person name="Zeng C."/>
            <person name="Zhang J."/>
            <person name="Zhang Y."/>
            <person name="Li R."/>
            <person name="Xu Z."/>
            <person name="Li S."/>
            <person name="Li X."/>
            <person name="Zheng H."/>
            <person name="Cong L."/>
            <person name="Lin L."/>
            <person name="Yin J."/>
            <person name="Geng J."/>
            <person name="Li G."/>
            <person name="Shi J."/>
            <person name="Liu J."/>
            <person name="Lv H."/>
            <person name="Li J."/>
            <person name="Wang J."/>
            <person name="Deng Y."/>
            <person name="Ran L."/>
            <person name="Shi X."/>
            <person name="Wang X."/>
            <person name="Wu Q."/>
            <person name="Li C."/>
            <person name="Ren X."/>
            <person name="Wang J."/>
            <person name="Wang X."/>
            <person name="Li D."/>
            <person name="Liu D."/>
            <person name="Zhang X."/>
            <person name="Ji Z."/>
            <person name="Zhao W."/>
            <person name="Sun Y."/>
            <person name="Zhang Z."/>
            <person name="Bao J."/>
            <person name="Han Y."/>
            <person name="Dong L."/>
            <person name="Ji J."/>
            <person name="Chen P."/>
            <person name="Wu S."/>
            <person name="Liu J."/>
            <person name="Xiao Y."/>
            <person name="Bu D."/>
            <person name="Tan J."/>
            <person name="Yang L."/>
            <person name="Ye C."/>
            <person name="Zhang J."/>
            <person name="Xu J."/>
            <person name="Zhou Y."/>
            <person name="Yu Y."/>
            <person name="Zhang B."/>
            <person name="Zhuang S."/>
            <person name="Wei H."/>
            <person name="Liu B."/>
            <person name="Lei M."/>
            <person name="Yu H."/>
            <person name="Li Y."/>
            <person name="Xu H."/>
            <person name="Wei S."/>
            <person name="He X."/>
            <person name="Fang L."/>
            <person name="Zhang Z."/>
            <person name="Zhang Y."/>
            <person name="Huang X."/>
            <person name="Su Z."/>
            <person name="Tong W."/>
            <person name="Li J."/>
            <person name="Tong Z."/>
            <person name="Li S."/>
            <person name="Ye J."/>
            <person name="Wang L."/>
            <person name="Fang L."/>
            <person name="Lei T."/>
            <person name="Chen C."/>
            <person name="Chen H."/>
            <person name="Xu Z."/>
            <person name="Li H."/>
            <person name="Huang H."/>
            <person name="Zhang F."/>
            <person name="Xu H."/>
            <person name="Li N."/>
            <person name="Zhao C."/>
            <person name="Li S."/>
            <person name="Dong L."/>
            <person name="Huang Y."/>
            <person name="Li L."/>
            <person name="Xi Y."/>
            <person name="Qi Q."/>
            <person name="Li W."/>
            <person name="Zhang B."/>
            <person name="Hu W."/>
            <person name="Zhang Y."/>
            <person name="Tian X."/>
            <person name="Jiao Y."/>
            <person name="Liang X."/>
            <person name="Jin J."/>
            <person name="Gao L."/>
            <person name="Zheng W."/>
            <person name="Hao B."/>
            <person name="Liu S."/>
            <person name="Wang W."/>
            <person name="Yuan L."/>
            <person name="Cao M."/>
            <person name="McDermott J."/>
            <person name="Samudrala R."/>
            <person name="Wang J."/>
            <person name="Wong G.K."/>
            <person name="Yang H."/>
        </authorList>
    </citation>
    <scope>NUCLEOTIDE SEQUENCE [LARGE SCALE GENOMIC DNA]</scope>
    <source>
        <strain evidence="4">cv. 93-11</strain>
    </source>
</reference>
<dbReference type="AlphaFoldDB" id="B8ASK1"/>
<sequence>MKEVFKKHFVAMKKNFSIVELSHVRQRRDEAIDDYIIRFRNSFMRLAREMHLEDAIEMCVHGMQQHWSLEVSRREPKTFSALSSAVAATKLEFKKSPQIMELYKNASSFDPAKHFSATKPSNGGSKPKAPAESNAARVFSTAPQGQVPMLGAKNGQARGRQHPSIQDLLKKQYIFRQELVKDMFNQLMEHRALNLPEPQRPDQVTMVDNPLYCPYHRYVGHTIEDCVAFKEWLQRAMLLTKKFGVNPSLTTSSMAAYPKMQSRGASYSDDSPRTSTRSVSSTSDLTGTKSYFGVSIEMKPIKFFKKFITESAVDIKAGQRCIIVSDWRGTIGPASWRIA</sequence>
<evidence type="ECO:0000259" key="2">
    <source>
        <dbReference type="Pfam" id="PF03732"/>
    </source>
</evidence>
<evidence type="ECO:0000313" key="4">
    <source>
        <dbReference type="Proteomes" id="UP000007015"/>
    </source>
</evidence>
<gene>
    <name evidence="3" type="ORF">OsI_16793</name>
</gene>
<feature type="compositionally biased region" description="Low complexity" evidence="1">
    <location>
        <begin position="266"/>
        <end position="284"/>
    </location>
</feature>
<proteinExistence type="predicted"/>
<evidence type="ECO:0000313" key="3">
    <source>
        <dbReference type="EMBL" id="EEC77711.1"/>
    </source>
</evidence>
<accession>B8ASK1</accession>
<feature type="region of interest" description="Disordered" evidence="1">
    <location>
        <begin position="114"/>
        <end position="133"/>
    </location>
</feature>
<dbReference type="EMBL" id="CM000129">
    <property type="protein sequence ID" value="EEC77711.1"/>
    <property type="molecule type" value="Genomic_DNA"/>
</dbReference>
<dbReference type="Gramene" id="BGIOSGA014647-TA">
    <property type="protein sequence ID" value="BGIOSGA014647-PA"/>
    <property type="gene ID" value="BGIOSGA014647"/>
</dbReference>
<keyword evidence="4" id="KW-1185">Reference proteome</keyword>
<feature type="domain" description="Retrotransposon gag" evidence="2">
    <location>
        <begin position="1"/>
        <end position="64"/>
    </location>
</feature>
<feature type="region of interest" description="Disordered" evidence="1">
    <location>
        <begin position="261"/>
        <end position="284"/>
    </location>
</feature>